<accession>A0ABV7EXI0</accession>
<evidence type="ECO:0000313" key="2">
    <source>
        <dbReference type="Proteomes" id="UP001595530"/>
    </source>
</evidence>
<evidence type="ECO:0000313" key="1">
    <source>
        <dbReference type="EMBL" id="MFC3107360.1"/>
    </source>
</evidence>
<dbReference type="EMBL" id="JBHRTP010000011">
    <property type="protein sequence ID" value="MFC3107360.1"/>
    <property type="molecule type" value="Genomic_DNA"/>
</dbReference>
<name>A0ABV7EXI0_9BURK</name>
<sequence>MKFAMPDFHIKRLPYHLTSHASLSLTGQYLKRFAQINQNRRSAISHERDRWHSQAASKLMRAYHAPVSPISTPSNRCAGMTFFSVPGTLYLSLQHRAEQPCDEL</sequence>
<dbReference type="Proteomes" id="UP001595530">
    <property type="component" value="Unassembled WGS sequence"/>
</dbReference>
<comment type="caution">
    <text evidence="1">The sequence shown here is derived from an EMBL/GenBank/DDBJ whole genome shotgun (WGS) entry which is preliminary data.</text>
</comment>
<proteinExistence type="predicted"/>
<gene>
    <name evidence="1" type="ORF">ACFOFO_05200</name>
</gene>
<keyword evidence="2" id="KW-1185">Reference proteome</keyword>
<dbReference type="RefSeq" id="WP_390331025.1">
    <property type="nucleotide sequence ID" value="NZ_JBHRTP010000011.1"/>
</dbReference>
<reference evidence="2" key="1">
    <citation type="journal article" date="2019" name="Int. J. Syst. Evol. Microbiol.">
        <title>The Global Catalogue of Microorganisms (GCM) 10K type strain sequencing project: providing services to taxonomists for standard genome sequencing and annotation.</title>
        <authorList>
            <consortium name="The Broad Institute Genomics Platform"/>
            <consortium name="The Broad Institute Genome Sequencing Center for Infectious Disease"/>
            <person name="Wu L."/>
            <person name="Ma J."/>
        </authorList>
    </citation>
    <scope>NUCLEOTIDE SEQUENCE [LARGE SCALE GENOMIC DNA]</scope>
    <source>
        <strain evidence="2">KCTC 42986</strain>
    </source>
</reference>
<organism evidence="1 2">
    <name type="scientific">Undibacterium arcticum</name>
    <dbReference type="NCBI Taxonomy" id="1762892"/>
    <lineage>
        <taxon>Bacteria</taxon>
        <taxon>Pseudomonadati</taxon>
        <taxon>Pseudomonadota</taxon>
        <taxon>Betaproteobacteria</taxon>
        <taxon>Burkholderiales</taxon>
        <taxon>Oxalobacteraceae</taxon>
        <taxon>Undibacterium</taxon>
    </lineage>
</organism>
<protein>
    <submittedName>
        <fullName evidence="1">Uncharacterized protein</fullName>
    </submittedName>
</protein>